<protein>
    <submittedName>
        <fullName evidence="1">Uncharacterized protein</fullName>
    </submittedName>
</protein>
<comment type="caution">
    <text evidence="1">The sequence shown here is derived from an EMBL/GenBank/DDBJ whole genome shotgun (WGS) entry which is preliminary data.</text>
</comment>
<dbReference type="EMBL" id="JAKROA010000003">
    <property type="protein sequence ID" value="KAL5108851.1"/>
    <property type="molecule type" value="Genomic_DNA"/>
</dbReference>
<name>A0ABR4QH25_9CEST</name>
<evidence type="ECO:0000313" key="2">
    <source>
        <dbReference type="Proteomes" id="UP001651158"/>
    </source>
</evidence>
<gene>
    <name evidence="1" type="ORF">TcWFU_004479</name>
</gene>
<keyword evidence="2" id="KW-1185">Reference proteome</keyword>
<proteinExistence type="predicted"/>
<sequence length="115" mass="12542">MVPISFNSVGFCVNSACLNLPLSSLDLAPSFVLYIIRFYLLPHSAFIHPRFCRDIPDPLTGKLIRYCEPKALWSRNATGDASGWSKAVVSLNSGETAVDNDFQLLRPSASLVPAA</sequence>
<reference evidence="1 2" key="1">
    <citation type="journal article" date="2022" name="Front. Cell. Infect. Microbiol.">
        <title>The Genomes of Two Strains of Taenia crassiceps the Animal Model for the Study of Human Cysticercosis.</title>
        <authorList>
            <person name="Bobes R.J."/>
            <person name="Estrada K."/>
            <person name="Rios-Valencia D.G."/>
            <person name="Calderon-Gallegos A."/>
            <person name="de la Torre P."/>
            <person name="Carrero J.C."/>
            <person name="Sanchez-Flores A."/>
            <person name="Laclette J.P."/>
        </authorList>
    </citation>
    <scope>NUCLEOTIDE SEQUENCE [LARGE SCALE GENOMIC DNA]</scope>
    <source>
        <strain evidence="1">WFUcys</strain>
    </source>
</reference>
<organism evidence="1 2">
    <name type="scientific">Taenia crassiceps</name>
    <dbReference type="NCBI Taxonomy" id="6207"/>
    <lineage>
        <taxon>Eukaryota</taxon>
        <taxon>Metazoa</taxon>
        <taxon>Spiralia</taxon>
        <taxon>Lophotrochozoa</taxon>
        <taxon>Platyhelminthes</taxon>
        <taxon>Cestoda</taxon>
        <taxon>Eucestoda</taxon>
        <taxon>Cyclophyllidea</taxon>
        <taxon>Taeniidae</taxon>
        <taxon>Taenia</taxon>
    </lineage>
</organism>
<evidence type="ECO:0000313" key="1">
    <source>
        <dbReference type="EMBL" id="KAL5108851.1"/>
    </source>
</evidence>
<accession>A0ABR4QH25</accession>
<dbReference type="Proteomes" id="UP001651158">
    <property type="component" value="Unassembled WGS sequence"/>
</dbReference>